<evidence type="ECO:0008006" key="3">
    <source>
        <dbReference type="Google" id="ProtNLM"/>
    </source>
</evidence>
<dbReference type="OrthoDB" id="7056491at2"/>
<dbReference type="RefSeq" id="WP_008201003.1">
    <property type="nucleotide sequence ID" value="NZ_CM001023.1"/>
</dbReference>
<dbReference type="eggNOG" id="COG3886">
    <property type="taxonomic scope" value="Bacteria"/>
</dbReference>
<dbReference type="EMBL" id="AAXU02000001">
    <property type="protein sequence ID" value="EAZ83058.1"/>
    <property type="molecule type" value="Genomic_DNA"/>
</dbReference>
<evidence type="ECO:0000313" key="2">
    <source>
        <dbReference type="Proteomes" id="UP000003919"/>
    </source>
</evidence>
<organism evidence="1 2">
    <name type="scientific">Algoriphagus machipongonensis</name>
    <dbReference type="NCBI Taxonomy" id="388413"/>
    <lineage>
        <taxon>Bacteria</taxon>
        <taxon>Pseudomonadati</taxon>
        <taxon>Bacteroidota</taxon>
        <taxon>Cytophagia</taxon>
        <taxon>Cytophagales</taxon>
        <taxon>Cyclobacteriaceae</taxon>
        <taxon>Algoriphagus</taxon>
    </lineage>
</organism>
<dbReference type="STRING" id="388413.ALPR1_12595"/>
<keyword evidence="2" id="KW-1185">Reference proteome</keyword>
<dbReference type="Gene3D" id="3.30.870.10">
    <property type="entry name" value="Endonuclease Chain A"/>
    <property type="match status" value="2"/>
</dbReference>
<comment type="caution">
    <text evidence="1">The sequence shown here is derived from an EMBL/GenBank/DDBJ whole genome shotgun (WGS) entry which is preliminary data.</text>
</comment>
<gene>
    <name evidence="1" type="ORF">ALPR1_12595</name>
</gene>
<reference evidence="1 2" key="1">
    <citation type="journal article" date="2011" name="J. Bacteriol.">
        <title>Complete genome sequence of Algoriphagus sp. PR1, bacterial prey of a colony-forming choanoflagellate.</title>
        <authorList>
            <person name="Alegado R.A."/>
            <person name="Ferriera S."/>
            <person name="Nusbaum C."/>
            <person name="Young S.K."/>
            <person name="Zeng Q."/>
            <person name="Imamovic A."/>
            <person name="Fairclough S.R."/>
            <person name="King N."/>
        </authorList>
    </citation>
    <scope>NUCLEOTIDE SEQUENCE [LARGE SCALE GENOMIC DNA]</scope>
    <source>
        <strain evidence="1 2">PR1</strain>
    </source>
</reference>
<name>A3HT90_9BACT</name>
<protein>
    <recommendedName>
        <fullName evidence="3">PLD phosphodiesterase domain-containing protein</fullName>
    </recommendedName>
</protein>
<proteinExistence type="predicted"/>
<dbReference type="EMBL" id="CM001023">
    <property type="protein sequence ID" value="EAZ83058.1"/>
    <property type="molecule type" value="Genomic_DNA"/>
</dbReference>
<sequence length="956" mass="110160">MTFERQNILELIGKDQSRYQHAIITSYSFDFTFFETKVSNILRQANISNINLLIDRTQLEKSIEQAPSEILERVRNYSISPIDSNGVFHPKIMLLIGKKEGLLVLGSGNITSSGINTNDEIWAAFHIKDLEINHAPIFSAAWNYLKTYFEQLSKFNRKKIDWILAQASWISEIGNFTDEKNIQLDSEEEISLLTNKNGSSIFEQLKSEISEPNLEKLTIICPFYDKDGYTIQKLNQEFKPRTLDCIVELEFGLLPTEFNSSVNPNVNFYSWINSSSNDDAIKFNRLHAKILHFKFKSGIEYLLLGSANSTRQGLGTEGSFKNDEASILIKRSGNRDYLRDLDIKPNPENSILIQNEKQKEWIQGDVKDSKSFENKIISAELDTSGLVLEFKKPNNKPITIGVSQNKSSSPYFIELNFEGRFITISIIESLRPSLVAIYKDKEKVSPYFTIQNNIALEKTNPLIGKSKSSAIIDLFLLNPESANYAELLKFLDYSWIDEFEDSIKKTISNSSIRDITSTKESNYREINEAQFNELRSFNDVKQEASLYDDTSAITELINQISKGLIQSNEVVESNEQKLSLENDSDQEGDSEEEINLSQANIGNSKEFDAIHRHFKKVRERFSQRISIIFKTGDITESIEDPITRKEILNLGAALSLMIIFHGKKYNEEYTVLGLQNSKELDHEFGEIRSRNSATPIDTPNGYNRGELFYEMKKNSFQNFLKELEKLSLERLIIKESISTFSSEENYLSNGLFVDGEKIYGLKNYLTEILSPFLISYAFYKGEKIYSFDPVNHRIKKEKEDVFIKASFLIFNIDWKESELKNRNLLLLDLIHFIYPNKITNEIIDGFIKEWNSFYKNASIKNRAFHMNKEDFLINLLPKYQSWQTTYESNLKDSIIEEKSLIQPGTIIFNSKIGFSTFLKLASSNIIIEKFGLNDETQFGDELFKIKYPQTRVITFI</sequence>
<accession>A3HT90</accession>
<dbReference type="HOGENOM" id="CLU_326223_0_0_10"/>
<evidence type="ECO:0000313" key="1">
    <source>
        <dbReference type="EMBL" id="EAZ83058.1"/>
    </source>
</evidence>
<dbReference type="Proteomes" id="UP000003919">
    <property type="component" value="Chromosome"/>
</dbReference>
<dbReference type="AlphaFoldDB" id="A3HT90"/>